<name>A0A1J1IW56_9DIPT</name>
<organism evidence="1 2">
    <name type="scientific">Clunio marinus</name>
    <dbReference type="NCBI Taxonomy" id="568069"/>
    <lineage>
        <taxon>Eukaryota</taxon>
        <taxon>Metazoa</taxon>
        <taxon>Ecdysozoa</taxon>
        <taxon>Arthropoda</taxon>
        <taxon>Hexapoda</taxon>
        <taxon>Insecta</taxon>
        <taxon>Pterygota</taxon>
        <taxon>Neoptera</taxon>
        <taxon>Endopterygota</taxon>
        <taxon>Diptera</taxon>
        <taxon>Nematocera</taxon>
        <taxon>Chironomoidea</taxon>
        <taxon>Chironomidae</taxon>
        <taxon>Clunio</taxon>
    </lineage>
</organism>
<keyword evidence="2" id="KW-1185">Reference proteome</keyword>
<dbReference type="EMBL" id="CVRI01000059">
    <property type="protein sequence ID" value="CRL03812.1"/>
    <property type="molecule type" value="Genomic_DNA"/>
</dbReference>
<evidence type="ECO:0000313" key="1">
    <source>
        <dbReference type="EMBL" id="CRL03812.1"/>
    </source>
</evidence>
<accession>A0A1J1IW56</accession>
<sequence length="79" mass="9148">MEERNARFCPQDINERSDLCQSVSTLILPLQRVSCWHTDDRKVLRQGSQQQTTREGNLRQSVCYPIPLHPCVKQMSFGS</sequence>
<protein>
    <submittedName>
        <fullName evidence="1">CLUMA_CG016702, isoform A</fullName>
    </submittedName>
</protein>
<dbReference type="AlphaFoldDB" id="A0A1J1IW56"/>
<proteinExistence type="predicted"/>
<gene>
    <name evidence="1" type="ORF">CLUMA_CG016702</name>
</gene>
<evidence type="ECO:0000313" key="2">
    <source>
        <dbReference type="Proteomes" id="UP000183832"/>
    </source>
</evidence>
<reference evidence="1 2" key="1">
    <citation type="submission" date="2015-04" db="EMBL/GenBank/DDBJ databases">
        <authorList>
            <person name="Syromyatnikov M.Y."/>
            <person name="Popov V.N."/>
        </authorList>
    </citation>
    <scope>NUCLEOTIDE SEQUENCE [LARGE SCALE GENOMIC DNA]</scope>
</reference>
<dbReference type="Proteomes" id="UP000183832">
    <property type="component" value="Unassembled WGS sequence"/>
</dbReference>